<name>A0ABQ4JXS2_SALAC</name>
<keyword evidence="2" id="KW-1185">Reference proteome</keyword>
<dbReference type="RefSeq" id="WP_016812102.1">
    <property type="nucleotide sequence ID" value="NZ_BOQM01000028.1"/>
</dbReference>
<comment type="caution">
    <text evidence="1">The sequence shown here is derived from an EMBL/GenBank/DDBJ whole genome shotgun (WGS) entry which is preliminary data.</text>
</comment>
<gene>
    <name evidence="1" type="ORF">Sar04_35270</name>
</gene>
<proteinExistence type="predicted"/>
<dbReference type="EMBL" id="BOQM01000028">
    <property type="protein sequence ID" value="GIM86791.1"/>
    <property type="molecule type" value="Genomic_DNA"/>
</dbReference>
<accession>A0ABQ4JXS2</accession>
<sequence>MHRGLLTYGDQRGTSAWAVPVVVEAPGGAIGVTNPLPSVGTADLPAVGTGATVTDDTSPGGYWST</sequence>
<dbReference type="GeneID" id="93774345"/>
<evidence type="ECO:0000313" key="1">
    <source>
        <dbReference type="EMBL" id="GIM86791.1"/>
    </source>
</evidence>
<protein>
    <submittedName>
        <fullName evidence="1">Uncharacterized protein</fullName>
    </submittedName>
</protein>
<dbReference type="Proteomes" id="UP000677457">
    <property type="component" value="Unassembled WGS sequence"/>
</dbReference>
<evidence type="ECO:0000313" key="2">
    <source>
        <dbReference type="Proteomes" id="UP000677457"/>
    </source>
</evidence>
<organism evidence="1 2">
    <name type="scientific">Salinispora arenicola</name>
    <dbReference type="NCBI Taxonomy" id="168697"/>
    <lineage>
        <taxon>Bacteria</taxon>
        <taxon>Bacillati</taxon>
        <taxon>Actinomycetota</taxon>
        <taxon>Actinomycetes</taxon>
        <taxon>Micromonosporales</taxon>
        <taxon>Micromonosporaceae</taxon>
        <taxon>Salinispora</taxon>
    </lineage>
</organism>
<reference evidence="1 2" key="1">
    <citation type="submission" date="2021-03" db="EMBL/GenBank/DDBJ databases">
        <title>Whole genome shotgun sequence of Salinispora arenicola NBRC 105043.</title>
        <authorList>
            <person name="Komaki H."/>
            <person name="Tamura T."/>
        </authorList>
    </citation>
    <scope>NUCLEOTIDE SEQUENCE [LARGE SCALE GENOMIC DNA]</scope>
    <source>
        <strain evidence="1 2">NBRC 105043</strain>
    </source>
</reference>